<evidence type="ECO:0000256" key="2">
    <source>
        <dbReference type="ARBA" id="ARBA00010604"/>
    </source>
</evidence>
<keyword evidence="8 12" id="KW-1133">Transmembrane helix</keyword>
<evidence type="ECO:0000256" key="11">
    <source>
        <dbReference type="SAM" id="MobiDB-lite"/>
    </source>
</evidence>
<evidence type="ECO:0000256" key="1">
    <source>
        <dbReference type="ARBA" id="ARBA00004477"/>
    </source>
</evidence>
<feature type="region of interest" description="Disordered" evidence="11">
    <location>
        <begin position="1"/>
        <end position="21"/>
    </location>
</feature>
<gene>
    <name evidence="13" type="ORF">HUG17_5383</name>
</gene>
<evidence type="ECO:0000256" key="5">
    <source>
        <dbReference type="ARBA" id="ARBA00022692"/>
    </source>
</evidence>
<evidence type="ECO:0000256" key="4">
    <source>
        <dbReference type="ARBA" id="ARBA00022448"/>
    </source>
</evidence>
<dbReference type="PANTHER" id="PTHR12443:SF9">
    <property type="entry name" value="TRANSLOCATION PROTEIN SEC62"/>
    <property type="match status" value="1"/>
</dbReference>
<comment type="caution">
    <text evidence="13">The sequence shown here is derived from an EMBL/GenBank/DDBJ whole genome shotgun (WGS) entry which is preliminary data.</text>
</comment>
<dbReference type="PANTHER" id="PTHR12443">
    <property type="entry name" value="TRANSLOCATION PROTEIN SEC62"/>
    <property type="match status" value="1"/>
</dbReference>
<dbReference type="GO" id="GO:0031204">
    <property type="term" value="P:post-translational protein targeting to membrane, translocation"/>
    <property type="evidence" value="ECO:0007669"/>
    <property type="project" value="TreeGrafter"/>
</dbReference>
<accession>A0A9D4SI36</accession>
<keyword evidence="10 12" id="KW-0472">Membrane</keyword>
<dbReference type="Pfam" id="PF03839">
    <property type="entry name" value="Sec62"/>
    <property type="match status" value="1"/>
</dbReference>
<evidence type="ECO:0000313" key="13">
    <source>
        <dbReference type="EMBL" id="KAH7642338.1"/>
    </source>
</evidence>
<proteinExistence type="inferred from homology"/>
<organism evidence="13">
    <name type="scientific">Dermatophagoides farinae</name>
    <name type="common">American house dust mite</name>
    <dbReference type="NCBI Taxonomy" id="6954"/>
    <lineage>
        <taxon>Eukaryota</taxon>
        <taxon>Metazoa</taxon>
        <taxon>Ecdysozoa</taxon>
        <taxon>Arthropoda</taxon>
        <taxon>Chelicerata</taxon>
        <taxon>Arachnida</taxon>
        <taxon>Acari</taxon>
        <taxon>Acariformes</taxon>
        <taxon>Sarcoptiformes</taxon>
        <taxon>Astigmata</taxon>
        <taxon>Psoroptidia</taxon>
        <taxon>Analgoidea</taxon>
        <taxon>Pyroglyphidae</taxon>
        <taxon>Dermatophagoidinae</taxon>
        <taxon>Dermatophagoides</taxon>
    </lineage>
</organism>
<dbReference type="Proteomes" id="UP000828236">
    <property type="component" value="Unassembled WGS sequence"/>
</dbReference>
<feature type="compositionally biased region" description="Basic and acidic residues" evidence="11">
    <location>
        <begin position="112"/>
        <end position="142"/>
    </location>
</feature>
<reference evidence="13" key="1">
    <citation type="submission" date="2020-06" db="EMBL/GenBank/DDBJ databases">
        <authorList>
            <person name="Ji K."/>
            <person name="Li J."/>
        </authorList>
    </citation>
    <scope>NUCLEOTIDE SEQUENCE</scope>
    <source>
        <strain evidence="13">JKM2019</strain>
        <tissue evidence="13">Whole body</tissue>
    </source>
</reference>
<keyword evidence="5 12" id="KW-0812">Transmembrane</keyword>
<evidence type="ECO:0000256" key="8">
    <source>
        <dbReference type="ARBA" id="ARBA00022989"/>
    </source>
</evidence>
<evidence type="ECO:0000256" key="9">
    <source>
        <dbReference type="ARBA" id="ARBA00023010"/>
    </source>
</evidence>
<dbReference type="InterPro" id="IPR004728">
    <property type="entry name" value="Sec62"/>
</dbReference>
<dbReference type="AlphaFoldDB" id="A0A9D4SI36"/>
<comment type="subcellular location">
    <subcellularLocation>
        <location evidence="1">Endoplasmic reticulum membrane</location>
        <topology evidence="1">Multi-pass membrane protein</topology>
    </subcellularLocation>
</comment>
<protein>
    <recommendedName>
        <fullName evidence="3">Translocation protein SEC62</fullName>
    </recommendedName>
</protein>
<keyword evidence="4" id="KW-0813">Transport</keyword>
<evidence type="ECO:0000256" key="10">
    <source>
        <dbReference type="ARBA" id="ARBA00023136"/>
    </source>
</evidence>
<dbReference type="GO" id="GO:0005789">
    <property type="term" value="C:endoplasmic reticulum membrane"/>
    <property type="evidence" value="ECO:0007669"/>
    <property type="project" value="UniProtKB-SubCell"/>
</dbReference>
<reference evidence="13" key="2">
    <citation type="journal article" date="2021" name="World Allergy Organ. J.">
        <title>Chromosome-level assembly of Dermatophagoides farinae genome and transcriptome reveals two novel allergens Der f 37 and Der f 39.</title>
        <authorList>
            <person name="Chen J."/>
            <person name="Cai Z."/>
            <person name="Fan D."/>
            <person name="Hu J."/>
            <person name="Hou Y."/>
            <person name="He Y."/>
            <person name="Zhang Z."/>
            <person name="Zhao Z."/>
            <person name="Gao P."/>
            <person name="Hu W."/>
            <person name="Sun J."/>
            <person name="Li J."/>
            <person name="Ji K."/>
        </authorList>
    </citation>
    <scope>NUCLEOTIDE SEQUENCE</scope>
    <source>
        <strain evidence="13">JKM2019</strain>
    </source>
</reference>
<feature type="transmembrane region" description="Helical" evidence="12">
    <location>
        <begin position="215"/>
        <end position="248"/>
    </location>
</feature>
<evidence type="ECO:0000256" key="12">
    <source>
        <dbReference type="SAM" id="Phobius"/>
    </source>
</evidence>
<sequence>MADRRRQRKRPESSVNNEELEKPEKVEYEIAKYLRSNLPPKQTTLLGHKVDYFIASRAIELLMNSKWAQSNKRNDEVMFPTRESVTNFMNVMLRHKFFHRAKAIIVKKEIKKKQDTDSTDEGTKCETKKMKNVSEKSNKNVKEQSTTSAEKMAKKEKKKVKLDMHMEQIFVDANEPYVWIYDYIPMRTWLIGGGLVIAAIAICLFPLWPRIVRNYVYYLSIAVAVFLFFIIALALLKLVVFAIVWALTLIFL</sequence>
<keyword evidence="7" id="KW-0653">Protein transport</keyword>
<dbReference type="EMBL" id="SDOV01000004">
    <property type="protein sequence ID" value="KAH7642338.1"/>
    <property type="molecule type" value="Genomic_DNA"/>
</dbReference>
<evidence type="ECO:0000256" key="3">
    <source>
        <dbReference type="ARBA" id="ARBA00021257"/>
    </source>
</evidence>
<feature type="transmembrane region" description="Helical" evidence="12">
    <location>
        <begin position="189"/>
        <end position="209"/>
    </location>
</feature>
<keyword evidence="6" id="KW-0256">Endoplasmic reticulum</keyword>
<comment type="similarity">
    <text evidence="2">Belongs to the SEC62 family.</text>
</comment>
<evidence type="ECO:0000256" key="7">
    <source>
        <dbReference type="ARBA" id="ARBA00022927"/>
    </source>
</evidence>
<name>A0A9D4SI36_DERFA</name>
<feature type="region of interest" description="Disordered" evidence="11">
    <location>
        <begin position="112"/>
        <end position="150"/>
    </location>
</feature>
<evidence type="ECO:0000256" key="6">
    <source>
        <dbReference type="ARBA" id="ARBA00022824"/>
    </source>
</evidence>
<keyword evidence="9" id="KW-0811">Translocation</keyword>